<gene>
    <name evidence="4" type="ORF">CCUR1050_LOCUS27145</name>
</gene>
<evidence type="ECO:0000256" key="2">
    <source>
        <dbReference type="ARBA" id="ARBA00023315"/>
    </source>
</evidence>
<dbReference type="GO" id="GO:0008080">
    <property type="term" value="F:N-acetyltransferase activity"/>
    <property type="evidence" value="ECO:0007669"/>
    <property type="project" value="TreeGrafter"/>
</dbReference>
<dbReference type="PANTHER" id="PTHR42919:SF8">
    <property type="entry name" value="N-ALPHA-ACETYLTRANSFERASE 50"/>
    <property type="match status" value="1"/>
</dbReference>
<proteinExistence type="predicted"/>
<accession>A0A7S0QVH3</accession>
<dbReference type="FunFam" id="3.40.630.30:FF:000006">
    <property type="entry name" value="Putative n-alpha-acetyltransferase 50"/>
    <property type="match status" value="1"/>
</dbReference>
<keyword evidence="2" id="KW-0012">Acyltransferase</keyword>
<sequence length="171" mass="19561">MSLTFDKQKYKTSLNVEFGPINEKIIEQLRTLNLSIFPVRYNDKFYAEVLSSGNFTKLAYYSTDILVGAICCRLEKKGESSSLYIMTLGVLAPYRSCGIGTKLLTTTIEEADEDSSIEEIYLHVQTSNTDALDFYKRFGFEQREKICNYYKRIDPPDCFVMARRCSGAKNS</sequence>
<evidence type="ECO:0000256" key="1">
    <source>
        <dbReference type="ARBA" id="ARBA00022679"/>
    </source>
</evidence>
<feature type="domain" description="N-acetyltransferase" evidence="3">
    <location>
        <begin position="16"/>
        <end position="166"/>
    </location>
</feature>
<evidence type="ECO:0000259" key="3">
    <source>
        <dbReference type="PROSITE" id="PS51186"/>
    </source>
</evidence>
<dbReference type="AlphaFoldDB" id="A0A7S0QVH3"/>
<organism evidence="4">
    <name type="scientific">Cryptomonas curvata</name>
    <dbReference type="NCBI Taxonomy" id="233186"/>
    <lineage>
        <taxon>Eukaryota</taxon>
        <taxon>Cryptophyceae</taxon>
        <taxon>Cryptomonadales</taxon>
        <taxon>Cryptomonadaceae</taxon>
        <taxon>Cryptomonas</taxon>
    </lineage>
</organism>
<dbReference type="GO" id="GO:0031415">
    <property type="term" value="C:NatA complex"/>
    <property type="evidence" value="ECO:0007669"/>
    <property type="project" value="TreeGrafter"/>
</dbReference>
<dbReference type="PANTHER" id="PTHR42919">
    <property type="entry name" value="N-ALPHA-ACETYLTRANSFERASE"/>
    <property type="match status" value="1"/>
</dbReference>
<dbReference type="PROSITE" id="PS51186">
    <property type="entry name" value="GNAT"/>
    <property type="match status" value="1"/>
</dbReference>
<name>A0A7S0QVH3_9CRYP</name>
<keyword evidence="1" id="KW-0808">Transferase</keyword>
<dbReference type="EMBL" id="HBEZ01049352">
    <property type="protein sequence ID" value="CAD8651429.1"/>
    <property type="molecule type" value="Transcribed_RNA"/>
</dbReference>
<protein>
    <recommendedName>
        <fullName evidence="3">N-acetyltransferase domain-containing protein</fullName>
    </recommendedName>
</protein>
<reference evidence="4" key="1">
    <citation type="submission" date="2021-01" db="EMBL/GenBank/DDBJ databases">
        <authorList>
            <person name="Corre E."/>
            <person name="Pelletier E."/>
            <person name="Niang G."/>
            <person name="Scheremetjew M."/>
            <person name="Finn R."/>
            <person name="Kale V."/>
            <person name="Holt S."/>
            <person name="Cochrane G."/>
            <person name="Meng A."/>
            <person name="Brown T."/>
            <person name="Cohen L."/>
        </authorList>
    </citation>
    <scope>NUCLEOTIDE SEQUENCE</scope>
    <source>
        <strain evidence="4">CCAP979/52</strain>
    </source>
</reference>
<dbReference type="InterPro" id="IPR000182">
    <property type="entry name" value="GNAT_dom"/>
</dbReference>
<evidence type="ECO:0000313" key="4">
    <source>
        <dbReference type="EMBL" id="CAD8651429.1"/>
    </source>
</evidence>
<dbReference type="Pfam" id="PF00583">
    <property type="entry name" value="Acetyltransf_1"/>
    <property type="match status" value="1"/>
</dbReference>
<dbReference type="InterPro" id="IPR051556">
    <property type="entry name" value="N-term/lysine_N-AcTrnsfr"/>
</dbReference>
<dbReference type="Gene3D" id="3.40.630.30">
    <property type="match status" value="1"/>
</dbReference>
<dbReference type="InterPro" id="IPR016181">
    <property type="entry name" value="Acyl_CoA_acyltransferase"/>
</dbReference>
<dbReference type="SUPFAM" id="SSF55729">
    <property type="entry name" value="Acyl-CoA N-acyltransferases (Nat)"/>
    <property type="match status" value="1"/>
</dbReference>
<dbReference type="GO" id="GO:0007064">
    <property type="term" value="P:mitotic sister chromatid cohesion"/>
    <property type="evidence" value="ECO:0007669"/>
    <property type="project" value="TreeGrafter"/>
</dbReference>
<dbReference type="CDD" id="cd04301">
    <property type="entry name" value="NAT_SF"/>
    <property type="match status" value="1"/>
</dbReference>